<dbReference type="GO" id="GO:0000160">
    <property type="term" value="P:phosphorelay signal transduction system"/>
    <property type="evidence" value="ECO:0007669"/>
    <property type="project" value="InterPro"/>
</dbReference>
<name>A0A1T4RK12_9BACT</name>
<dbReference type="Pfam" id="PF01627">
    <property type="entry name" value="Hpt"/>
    <property type="match status" value="1"/>
</dbReference>
<feature type="modified residue" description="Phosphohistidine" evidence="1">
    <location>
        <position position="74"/>
    </location>
</feature>
<dbReference type="RefSeq" id="WP_161947516.1">
    <property type="nucleotide sequence ID" value="NZ_FUWR01000021.1"/>
</dbReference>
<dbReference type="Proteomes" id="UP000190102">
    <property type="component" value="Unassembled WGS sequence"/>
</dbReference>
<dbReference type="InterPro" id="IPR036641">
    <property type="entry name" value="HPT_dom_sf"/>
</dbReference>
<dbReference type="GO" id="GO:0004672">
    <property type="term" value="F:protein kinase activity"/>
    <property type="evidence" value="ECO:0007669"/>
    <property type="project" value="UniProtKB-ARBA"/>
</dbReference>
<organism evidence="3 4">
    <name type="scientific">Trichlorobacter thiogenes</name>
    <dbReference type="NCBI Taxonomy" id="115783"/>
    <lineage>
        <taxon>Bacteria</taxon>
        <taxon>Pseudomonadati</taxon>
        <taxon>Thermodesulfobacteriota</taxon>
        <taxon>Desulfuromonadia</taxon>
        <taxon>Geobacterales</taxon>
        <taxon>Geobacteraceae</taxon>
        <taxon>Trichlorobacter</taxon>
    </lineage>
</organism>
<evidence type="ECO:0000256" key="1">
    <source>
        <dbReference type="PROSITE-ProRule" id="PRU00110"/>
    </source>
</evidence>
<dbReference type="STRING" id="115783.SAMN02745119_02919"/>
<evidence type="ECO:0000313" key="3">
    <source>
        <dbReference type="EMBL" id="SKA16322.1"/>
    </source>
</evidence>
<reference evidence="4" key="1">
    <citation type="submission" date="2017-02" db="EMBL/GenBank/DDBJ databases">
        <authorList>
            <person name="Varghese N."/>
            <person name="Submissions S."/>
        </authorList>
    </citation>
    <scope>NUCLEOTIDE SEQUENCE [LARGE SCALE GENOMIC DNA]</scope>
    <source>
        <strain evidence="4">ATCC BAA-34</strain>
    </source>
</reference>
<gene>
    <name evidence="3" type="ORF">SAMN02745119_02919</name>
</gene>
<dbReference type="SUPFAM" id="SSF47226">
    <property type="entry name" value="Histidine-containing phosphotransfer domain, HPT domain"/>
    <property type="match status" value="1"/>
</dbReference>
<protein>
    <submittedName>
        <fullName evidence="3">HPt (Histidine-containing phosphotransfer) domain-containing protein</fullName>
    </submittedName>
</protein>
<dbReference type="PROSITE" id="PS50894">
    <property type="entry name" value="HPT"/>
    <property type="match status" value="1"/>
</dbReference>
<dbReference type="Gene3D" id="1.20.120.160">
    <property type="entry name" value="HPT domain"/>
    <property type="match status" value="1"/>
</dbReference>
<sequence>MTMNSTEVENNPQAAMLDDPLDREYHQKNYLLLGCSDVLRDVFQIYLESAPLKAEQLRSCLEAGDLDKGISLSHGLKGESGSVGGRFIMATAAEMEKATRAGDLQAARALLPELEHQLQRVIAAIKQELKA</sequence>
<dbReference type="InterPro" id="IPR008207">
    <property type="entry name" value="Sig_transdc_His_kin_Hpt_dom"/>
</dbReference>
<keyword evidence="4" id="KW-1185">Reference proteome</keyword>
<dbReference type="AlphaFoldDB" id="A0A1T4RK12"/>
<accession>A0A1T4RK12</accession>
<proteinExistence type="predicted"/>
<evidence type="ECO:0000313" key="4">
    <source>
        <dbReference type="Proteomes" id="UP000190102"/>
    </source>
</evidence>
<keyword evidence="1" id="KW-0597">Phosphoprotein</keyword>
<evidence type="ECO:0000259" key="2">
    <source>
        <dbReference type="PROSITE" id="PS50894"/>
    </source>
</evidence>
<feature type="domain" description="HPt" evidence="2">
    <location>
        <begin position="35"/>
        <end position="131"/>
    </location>
</feature>
<dbReference type="EMBL" id="FUWR01000021">
    <property type="protein sequence ID" value="SKA16322.1"/>
    <property type="molecule type" value="Genomic_DNA"/>
</dbReference>